<dbReference type="Proteomes" id="UP000239352">
    <property type="component" value="Unassembled WGS sequence"/>
</dbReference>
<reference evidence="1 2" key="1">
    <citation type="submission" date="2018-03" db="EMBL/GenBank/DDBJ databases">
        <title>Actinopolyspora mortivallis from Sahara, screening for active biomolecules.</title>
        <authorList>
            <person name="Selama O."/>
            <person name="Wellington E.M.H."/>
            <person name="Hacene H."/>
        </authorList>
    </citation>
    <scope>NUCLEOTIDE SEQUENCE [LARGE SCALE GENOMIC DNA]</scope>
    <source>
        <strain evidence="1 2">M5A</strain>
    </source>
</reference>
<dbReference type="AlphaFoldDB" id="A0A2T0GRM9"/>
<dbReference type="EMBL" id="PVSR01000059">
    <property type="protein sequence ID" value="PRW61768.1"/>
    <property type="molecule type" value="Genomic_DNA"/>
</dbReference>
<protein>
    <submittedName>
        <fullName evidence="1">Uncharacterized protein</fullName>
    </submittedName>
</protein>
<comment type="caution">
    <text evidence="1">The sequence shown here is derived from an EMBL/GenBank/DDBJ whole genome shotgun (WGS) entry which is preliminary data.</text>
</comment>
<organism evidence="1 2">
    <name type="scientific">Actinopolyspora mortivallis</name>
    <dbReference type="NCBI Taxonomy" id="33906"/>
    <lineage>
        <taxon>Bacteria</taxon>
        <taxon>Bacillati</taxon>
        <taxon>Actinomycetota</taxon>
        <taxon>Actinomycetes</taxon>
        <taxon>Actinopolysporales</taxon>
        <taxon>Actinopolysporaceae</taxon>
        <taxon>Actinopolyspora</taxon>
    </lineage>
</organism>
<accession>A0A2T0GRM9</accession>
<gene>
    <name evidence="1" type="ORF">CEP50_18950</name>
</gene>
<proteinExistence type="predicted"/>
<dbReference type="InParanoid" id="A0A2T0GRM9"/>
<name>A0A2T0GRM9_ACTMO</name>
<evidence type="ECO:0000313" key="1">
    <source>
        <dbReference type="EMBL" id="PRW61768.1"/>
    </source>
</evidence>
<keyword evidence="2" id="KW-1185">Reference proteome</keyword>
<evidence type="ECO:0000313" key="2">
    <source>
        <dbReference type="Proteomes" id="UP000239352"/>
    </source>
</evidence>
<sequence length="68" mass="7160">MPNDIAAVIHRLHTGLVPVAPLPLGTPLIWDDTTVPAESCAGNHSPGGTAPEVRRAVPYGGRRWALRG</sequence>